<dbReference type="EMBL" id="HG683144">
    <property type="protein sequence ID" value="CDJ31263.1"/>
    <property type="molecule type" value="Genomic_DNA"/>
</dbReference>
<feature type="compositionally biased region" description="Low complexity" evidence="1">
    <location>
        <begin position="288"/>
        <end position="309"/>
    </location>
</feature>
<reference evidence="2" key="2">
    <citation type="submission" date="2013-10" db="EMBL/GenBank/DDBJ databases">
        <authorList>
            <person name="Aslett M."/>
        </authorList>
    </citation>
    <scope>NUCLEOTIDE SEQUENCE [LARGE SCALE GENOMIC DNA]</scope>
    <source>
        <strain evidence="2">Houghton</strain>
    </source>
</reference>
<feature type="compositionally biased region" description="Basic and acidic residues" evidence="1">
    <location>
        <begin position="312"/>
        <end position="322"/>
    </location>
</feature>
<proteinExistence type="predicted"/>
<dbReference type="RefSeq" id="XP_013353828.1">
    <property type="nucleotide sequence ID" value="XM_013498374.1"/>
</dbReference>
<feature type="region of interest" description="Disordered" evidence="1">
    <location>
        <begin position="244"/>
        <end position="337"/>
    </location>
</feature>
<dbReference type="GO" id="GO:0016787">
    <property type="term" value="F:hydrolase activity"/>
    <property type="evidence" value="ECO:0007669"/>
    <property type="project" value="UniProtKB-KW"/>
</dbReference>
<dbReference type="VEuPathDB" id="ToxoDB:EMH_0008550"/>
<keyword evidence="2" id="KW-0378">Hydrolase</keyword>
<keyword evidence="3" id="KW-1185">Reference proteome</keyword>
<name>U6K712_9EIME</name>
<evidence type="ECO:0000256" key="1">
    <source>
        <dbReference type="SAM" id="MobiDB-lite"/>
    </source>
</evidence>
<feature type="region of interest" description="Disordered" evidence="1">
    <location>
        <begin position="91"/>
        <end position="117"/>
    </location>
</feature>
<dbReference type="GeneID" id="25375844"/>
<gene>
    <name evidence="2" type="ORF">EMH_0008550</name>
</gene>
<reference evidence="2" key="1">
    <citation type="submission" date="2013-10" db="EMBL/GenBank/DDBJ databases">
        <title>Genomic analysis of the causative agents of coccidiosis in chickens.</title>
        <authorList>
            <person name="Reid A.J."/>
            <person name="Blake D."/>
            <person name="Billington K."/>
            <person name="Browne H."/>
            <person name="Dunn M."/>
            <person name="Hung S."/>
            <person name="Kawahara F."/>
            <person name="Miranda-Saavedra D."/>
            <person name="Mourier T."/>
            <person name="Nagra H."/>
            <person name="Otto T.D."/>
            <person name="Rawlings N."/>
            <person name="Sanchez A."/>
            <person name="Sanders M."/>
            <person name="Subramaniam C."/>
            <person name="Tay Y."/>
            <person name="Dear P."/>
            <person name="Doerig C."/>
            <person name="Gruber A."/>
            <person name="Parkinson J."/>
            <person name="Shirley M."/>
            <person name="Wan K.L."/>
            <person name="Berriman M."/>
            <person name="Tomley F."/>
            <person name="Pain A."/>
        </authorList>
    </citation>
    <scope>NUCLEOTIDE SEQUENCE [LARGE SCALE GENOMIC DNA]</scope>
    <source>
        <strain evidence="2">Houghton</strain>
    </source>
</reference>
<dbReference type="Proteomes" id="UP000030744">
    <property type="component" value="Unassembled WGS sequence"/>
</dbReference>
<dbReference type="AlphaFoldDB" id="U6K712"/>
<organism evidence="2 3">
    <name type="scientific">Eimeria mitis</name>
    <dbReference type="NCBI Taxonomy" id="44415"/>
    <lineage>
        <taxon>Eukaryota</taxon>
        <taxon>Sar</taxon>
        <taxon>Alveolata</taxon>
        <taxon>Apicomplexa</taxon>
        <taxon>Conoidasida</taxon>
        <taxon>Coccidia</taxon>
        <taxon>Eucoccidiorida</taxon>
        <taxon>Eimeriorina</taxon>
        <taxon>Eimeriidae</taxon>
        <taxon>Eimeria</taxon>
    </lineage>
</organism>
<sequence>MDLRPPPLDVSALICDCAVPGLKVDPTDSVLSPVSLTPPGPRPAAPVFSFPHLKPCPSCVPKLRMQPQGLYDFPPVDLPIHLAANCHHAVAAAQQHHQQEQQQTHQKGSSRSRAAQGSRLFSRRMMAEISGATPVDCAVASVVAAVTEASESVRRVRVALRVPGASVLYAAPSPSCAAAAAASGDGAAGGEGGLLSECCIHYTVDGSDPVSCEDQHTVGKALATQGQHQQQNVQQQQLQQQQQQQQTAPVSELSAQTTNGTNCGNNSTASGGSMNGVGSCRNNSDGANSSSNKNTTSSSSGSCGSPGFSAKAEQRESLRTKENPSPVTPALTPQQKL</sequence>
<dbReference type="OrthoDB" id="289038at2759"/>
<feature type="compositionally biased region" description="Polar residues" evidence="1">
    <location>
        <begin position="247"/>
        <end position="256"/>
    </location>
</feature>
<accession>U6K712</accession>
<evidence type="ECO:0000313" key="3">
    <source>
        <dbReference type="Proteomes" id="UP000030744"/>
    </source>
</evidence>
<evidence type="ECO:0000313" key="2">
    <source>
        <dbReference type="EMBL" id="CDJ31263.1"/>
    </source>
</evidence>
<protein>
    <submittedName>
        <fullName evidence="2">Ubiquitin carboxyl-terminal hydrolase, putative</fullName>
    </submittedName>
</protein>
<feature type="compositionally biased region" description="Low complexity" evidence="1">
    <location>
        <begin position="257"/>
        <end position="272"/>
    </location>
</feature>